<name>A0AAU9K275_9CILI</name>
<keyword evidence="5 7" id="KW-0472">Membrane</keyword>
<evidence type="ECO:0000313" key="9">
    <source>
        <dbReference type="Proteomes" id="UP001162131"/>
    </source>
</evidence>
<evidence type="ECO:0008006" key="10">
    <source>
        <dbReference type="Google" id="ProtNLM"/>
    </source>
</evidence>
<evidence type="ECO:0000256" key="6">
    <source>
        <dbReference type="ARBA" id="ARBA00023180"/>
    </source>
</evidence>
<dbReference type="GO" id="GO:0016020">
    <property type="term" value="C:membrane"/>
    <property type="evidence" value="ECO:0007669"/>
    <property type="project" value="UniProtKB-SubCell"/>
</dbReference>
<dbReference type="GO" id="GO:0005737">
    <property type="term" value="C:cytoplasm"/>
    <property type="evidence" value="ECO:0007669"/>
    <property type="project" value="TreeGrafter"/>
</dbReference>
<evidence type="ECO:0000256" key="4">
    <source>
        <dbReference type="ARBA" id="ARBA00022989"/>
    </source>
</evidence>
<keyword evidence="6" id="KW-0325">Glycoprotein</keyword>
<evidence type="ECO:0000256" key="7">
    <source>
        <dbReference type="SAM" id="Phobius"/>
    </source>
</evidence>
<dbReference type="EMBL" id="CAJZBQ010000053">
    <property type="protein sequence ID" value="CAG9331842.1"/>
    <property type="molecule type" value="Genomic_DNA"/>
</dbReference>
<protein>
    <recommendedName>
        <fullName evidence="10">CD36 family protein</fullName>
    </recommendedName>
</protein>
<organism evidence="8 9">
    <name type="scientific">Blepharisma stoltei</name>
    <dbReference type="NCBI Taxonomy" id="1481888"/>
    <lineage>
        <taxon>Eukaryota</taxon>
        <taxon>Sar</taxon>
        <taxon>Alveolata</taxon>
        <taxon>Ciliophora</taxon>
        <taxon>Postciliodesmatophora</taxon>
        <taxon>Heterotrichea</taxon>
        <taxon>Heterotrichida</taxon>
        <taxon>Blepharismidae</taxon>
        <taxon>Blepharisma</taxon>
    </lineage>
</organism>
<evidence type="ECO:0000256" key="2">
    <source>
        <dbReference type="ARBA" id="ARBA00010532"/>
    </source>
</evidence>
<sequence>MLKDIWYKFLIANLFIVGVLILVGGIVIPVMLQKLIDDGLDSLWCKPSTHKSWDATPGKQDFKIVRSFKMFNITNPDEILQGAKPKLVETPEFRFQEYSKLNYWEYLDENETSLGTETSGPYIAYNYQLILKEIENKGTVMPLDTPITSLNIAQYFTFYSMTHQSFPFYSLHSLYDVVIAMQNDLYDIIIAYSLYEKYYSSAALVEDYLVNVAGFSQADANTIMTDTKYGWSGYNQMKMWIQAAFDYNSTKSLSDGAFETLDNYFQIENLSDLIVTEGILWQNITAVLEDMEKNYGTSNRVAVGNFQWATAEVTVSPPLGAKAIASFLSINQTFTFPPEMPNFIAAAKLEKADYSEIANTLLEVSHSVPKTNYMSLVSLSNLITFFTDLGTSNLQDLKDRFNLTTYSQGYNLAAYLKYIATLKIAYEGTQTDFDGYSLWISRLVTKAIQTGINNLKNDVYWALPSKLLFCKYKEFSTSCQSVIGTGLGTQYAAQITAICADPDIGWDINTPTSWVNLEIWAKAAMKHKPSYDYNLILNKNIVNAATLDTILTNNFEGPINTYLQNISKKYGCSKAICTFDELLYKQWGSSELTNNLMEDLTTCGVSASMTFQSWLPSRYATPIEWTYFSENSIPAAMVGSFLNYNAFLNPTPIKLFLNYYFQGNAATITSKLGVPTNLIDPMYNYLLKLLPGYGLFATRTYKEWIYGVSDTFLAWVKSIDVYNGGYPLVPVVYPLKSFSNETQSTPKHVVMSGKSSTKHTKAYYKYFGHRTMDMYSAKYSDWSPYQAVYAYSQVWGEEIEIQGGDGGNYGTHVHKDDRVPVFISSILRYGILTYKFSDTYNGLDVYFFQVDPDELKTSATVPANAKYFQLPNGFDGFFNITAQSGAPCFVSFPHCLYCEPDAQNMVEYYEWTPEAPLSKRIYPYETHDMPWAKIEPYTGTGVSVVLNFEISGGIYRDYFYRNLHEPVPGKGLYFPYYQLLRSSNLTDSQVDDLFGSFILAQQMKSLMFYVGITLGACMILISMFNFAYVYRKQRFGGWKSPLHSASPPGSPKATD</sequence>
<dbReference type="Proteomes" id="UP001162131">
    <property type="component" value="Unassembled WGS sequence"/>
</dbReference>
<comment type="similarity">
    <text evidence="2">Belongs to the CD36 family.</text>
</comment>
<feature type="transmembrane region" description="Helical" evidence="7">
    <location>
        <begin position="12"/>
        <end position="32"/>
    </location>
</feature>
<evidence type="ECO:0000256" key="3">
    <source>
        <dbReference type="ARBA" id="ARBA00022692"/>
    </source>
</evidence>
<reference evidence="8" key="1">
    <citation type="submission" date="2021-09" db="EMBL/GenBank/DDBJ databases">
        <authorList>
            <consortium name="AG Swart"/>
            <person name="Singh M."/>
            <person name="Singh A."/>
            <person name="Seah K."/>
            <person name="Emmerich C."/>
        </authorList>
    </citation>
    <scope>NUCLEOTIDE SEQUENCE</scope>
    <source>
        <strain evidence="8">ATCC30299</strain>
    </source>
</reference>
<evidence type="ECO:0000256" key="1">
    <source>
        <dbReference type="ARBA" id="ARBA00004370"/>
    </source>
</evidence>
<feature type="transmembrane region" description="Helical" evidence="7">
    <location>
        <begin position="1006"/>
        <end position="1030"/>
    </location>
</feature>
<comment type="caution">
    <text evidence="8">The sequence shown here is derived from an EMBL/GenBank/DDBJ whole genome shotgun (WGS) entry which is preliminary data.</text>
</comment>
<evidence type="ECO:0000256" key="5">
    <source>
        <dbReference type="ARBA" id="ARBA00023136"/>
    </source>
</evidence>
<accession>A0AAU9K275</accession>
<dbReference type="PANTHER" id="PTHR11923">
    <property type="entry name" value="SCAVENGER RECEPTOR CLASS B TYPE-1 SR-B1"/>
    <property type="match status" value="1"/>
</dbReference>
<dbReference type="Pfam" id="PF01130">
    <property type="entry name" value="CD36"/>
    <property type="match status" value="2"/>
</dbReference>
<proteinExistence type="inferred from homology"/>
<keyword evidence="4 7" id="KW-1133">Transmembrane helix</keyword>
<dbReference type="PANTHER" id="PTHR11923:SF51">
    <property type="entry name" value="LYSOSOME MEMBRANE PROTEIN 2"/>
    <property type="match status" value="1"/>
</dbReference>
<comment type="subcellular location">
    <subcellularLocation>
        <location evidence="1">Membrane</location>
    </subcellularLocation>
</comment>
<dbReference type="AlphaFoldDB" id="A0AAU9K275"/>
<evidence type="ECO:0000313" key="8">
    <source>
        <dbReference type="EMBL" id="CAG9331842.1"/>
    </source>
</evidence>
<keyword evidence="3 7" id="KW-0812">Transmembrane</keyword>
<keyword evidence="9" id="KW-1185">Reference proteome</keyword>
<dbReference type="GO" id="GO:0005044">
    <property type="term" value="F:scavenger receptor activity"/>
    <property type="evidence" value="ECO:0007669"/>
    <property type="project" value="TreeGrafter"/>
</dbReference>
<gene>
    <name evidence="8" type="ORF">BSTOLATCC_MIC53901</name>
</gene>
<dbReference type="InterPro" id="IPR002159">
    <property type="entry name" value="CD36_fam"/>
</dbReference>